<evidence type="ECO:0000256" key="1">
    <source>
        <dbReference type="SAM" id="MobiDB-lite"/>
    </source>
</evidence>
<feature type="compositionally biased region" description="Low complexity" evidence="1">
    <location>
        <begin position="728"/>
        <end position="742"/>
    </location>
</feature>
<sequence>MEFRRIQRGLVDHQGDRALRNRLVVACSGITELEFALYRPAETFEGVLNNMYGALDQKSLSNPSSQYHQQVNYPDHKNSNGIHMADRHYNTALDFGRQRGKNREERQKVFVRIKQQYPMKPDTEIRQFVIEVEGERPEDSLDIFLTDFESHLETGPDHDSDDKILQSGNLVEEIGGENAVAYLIDQAILHSFTAPRLNILDQPKIQIILANSEISDLSVSNATVFDLQKIPSNEIKSFESTYALGNLTTDRYNDCVFHGLLVDTGAAGRSTVGLGQFRGLQQLCGDLKLDRTQAGKVNISGIGAGIFSSIGAVVLNTPICQISFHLLPCNIPFLLGLSDMKRFGATPDVVNNKMLKHGKTVAHLFEKYGHLWMTLGYFETLFVYENNEPPMCLLTEQELRTIHCRWGHPSATRMWKVLQRAGHNAEFQTIHCLTKFCRDCQLDANRPLRFKFALRKDNKFNHTMYVDIIYLEDGPCMHVIDAATAFTAAEWLTGTNKEAAEEAWNAIRRCWIDVYIGPPEHIIHDAGKNFASSGFRRNPLESKIEITEVPIEAHNSVGKIGRAHKPLCRAYTIFKTQFSGQGLSCHTILKMAVKACNNTAGPDGLIPTLCALGAYPRLTWNDPPSPAAIQKAESLRLAMKELRRYKASQLVDQAAHMRNGPNNAHLEEVPIGGLVRVWREAKNKRGEWTGPWMLIDKNQEIVTVRINEENVNFRSTVVSKWYDESSCIQNNQNPNTPSINNSEPQQVARGTQSTVLPLRRSSRKGRFEGRHQFNSSVNDNLKKSHIFLSLQEEEEIRLSAYFRAKGLITSPGEPFEESTKKEIKGLLDQGVFEFQPWNKSLVGSRIFKSRIVKVVKGKDTLAPYKKSRLFVQAFNDPDKEMLLMHLPTVQRASVRSLLSITPFMIKHNGFKLILRDIQQAYIQSKTPLLRELFCWPSPEIIKTMNLQEKTVMKILKPLYGISESGNHWFGTWTKHLREMLSMKPSCYDPCLLITTNRPSIFGATALQVDDTLYLGTDKFVTLEDAKLKESNIKAKPIDTLSEDNLLYFNGLTILIKDGALYVQSRGQGKKITLIDPKDPNCFAKYRKMQSLGAWIASNCQPLVSFLLSRVAQHQNPGIEEVKELCVALQIQQENPDSGLRYVDLKMTNGLGLYAWVDDSLANNKDLTSQIGFVIAIGNEI</sequence>
<accession>A0A9W4DEH7</accession>
<protein>
    <submittedName>
        <fullName evidence="2">BgTH12-07502</fullName>
    </submittedName>
</protein>
<evidence type="ECO:0000313" key="2">
    <source>
        <dbReference type="EMBL" id="CAD6500324.1"/>
    </source>
</evidence>
<comment type="caution">
    <text evidence="2">The sequence shown here is derived from an EMBL/GenBank/DDBJ whole genome shotgun (WGS) entry which is preliminary data.</text>
</comment>
<feature type="region of interest" description="Disordered" evidence="1">
    <location>
        <begin position="728"/>
        <end position="755"/>
    </location>
</feature>
<dbReference type="EMBL" id="CAJHIT010000003">
    <property type="protein sequence ID" value="CAD6500324.1"/>
    <property type="molecule type" value="Genomic_DNA"/>
</dbReference>
<feature type="compositionally biased region" description="Polar residues" evidence="1">
    <location>
        <begin position="743"/>
        <end position="755"/>
    </location>
</feature>
<proteinExistence type="predicted"/>
<reference evidence="2" key="1">
    <citation type="submission" date="2020-10" db="EMBL/GenBank/DDBJ databases">
        <authorList>
            <person name="Muller C M."/>
        </authorList>
    </citation>
    <scope>NUCLEOTIDE SEQUENCE</scope>
    <source>
        <strain evidence="2">THUN-12</strain>
    </source>
</reference>
<gene>
    <name evidence="2" type="ORF">BGTH12_LOCUS1682</name>
</gene>
<dbReference type="AlphaFoldDB" id="A0A9W4DEH7"/>
<dbReference type="Proteomes" id="UP000683417">
    <property type="component" value="Unassembled WGS sequence"/>
</dbReference>
<name>A0A9W4DEH7_BLUGR</name>
<organism evidence="2 3">
    <name type="scientific">Blumeria graminis f. sp. triticale</name>
    <dbReference type="NCBI Taxonomy" id="1689686"/>
    <lineage>
        <taxon>Eukaryota</taxon>
        <taxon>Fungi</taxon>
        <taxon>Dikarya</taxon>
        <taxon>Ascomycota</taxon>
        <taxon>Pezizomycotina</taxon>
        <taxon>Leotiomycetes</taxon>
        <taxon>Erysiphales</taxon>
        <taxon>Erysiphaceae</taxon>
        <taxon>Blumeria</taxon>
    </lineage>
</organism>
<evidence type="ECO:0000313" key="3">
    <source>
        <dbReference type="Proteomes" id="UP000683417"/>
    </source>
</evidence>